<dbReference type="PROSITE" id="PS50072">
    <property type="entry name" value="CSA_PPIASE_2"/>
    <property type="match status" value="1"/>
</dbReference>
<dbReference type="PRINTS" id="PR00153">
    <property type="entry name" value="CSAPPISMRASE"/>
</dbReference>
<protein>
    <recommendedName>
        <fullName evidence="3">Peptidyl-prolyl cis-trans isomerase</fullName>
        <shortName evidence="3">PPIase</shortName>
        <ecNumber evidence="3">5.2.1.8</ecNumber>
    </recommendedName>
</protein>
<evidence type="ECO:0000256" key="1">
    <source>
        <dbReference type="ARBA" id="ARBA00023110"/>
    </source>
</evidence>
<dbReference type="EMBL" id="CP019344">
    <property type="protein sequence ID" value="ARN77207.1"/>
    <property type="molecule type" value="Genomic_DNA"/>
</dbReference>
<dbReference type="PANTHER" id="PTHR45625:SF4">
    <property type="entry name" value="PEPTIDYLPROLYL ISOMERASE DOMAIN AND WD REPEAT-CONTAINING PROTEIN 1"/>
    <property type="match status" value="1"/>
</dbReference>
<dbReference type="EC" id="5.2.1.8" evidence="3"/>
<dbReference type="PROSITE" id="PS51257">
    <property type="entry name" value="PROKAR_LIPOPROTEIN"/>
    <property type="match status" value="1"/>
</dbReference>
<comment type="function">
    <text evidence="3">PPIases accelerate the folding of proteins. It catalyzes the cis-trans isomerization of proline imidic peptide bonds in oligopeptides.</text>
</comment>
<evidence type="ECO:0000313" key="6">
    <source>
        <dbReference type="Proteomes" id="UP000193431"/>
    </source>
</evidence>
<dbReference type="SUPFAM" id="SSF50891">
    <property type="entry name" value="Cyclophilin-like"/>
    <property type="match status" value="1"/>
</dbReference>
<evidence type="ECO:0000259" key="4">
    <source>
        <dbReference type="PROSITE" id="PS50072"/>
    </source>
</evidence>
<evidence type="ECO:0000256" key="3">
    <source>
        <dbReference type="RuleBase" id="RU363019"/>
    </source>
</evidence>
<dbReference type="Proteomes" id="UP000193431">
    <property type="component" value="Chromosome"/>
</dbReference>
<gene>
    <name evidence="5" type="ORF">BST97_03980</name>
</gene>
<keyword evidence="6" id="KW-1185">Reference proteome</keyword>
<dbReference type="GO" id="GO:0003755">
    <property type="term" value="F:peptidyl-prolyl cis-trans isomerase activity"/>
    <property type="evidence" value="ECO:0007669"/>
    <property type="project" value="UniProtKB-UniRule"/>
</dbReference>
<dbReference type="Pfam" id="PF00160">
    <property type="entry name" value="Pro_isomerase"/>
    <property type="match status" value="1"/>
</dbReference>
<proteinExistence type="inferred from homology"/>
<comment type="catalytic activity">
    <reaction evidence="3">
        <text>[protein]-peptidylproline (omega=180) = [protein]-peptidylproline (omega=0)</text>
        <dbReference type="Rhea" id="RHEA:16237"/>
        <dbReference type="Rhea" id="RHEA-COMP:10747"/>
        <dbReference type="Rhea" id="RHEA-COMP:10748"/>
        <dbReference type="ChEBI" id="CHEBI:83833"/>
        <dbReference type="ChEBI" id="CHEBI:83834"/>
        <dbReference type="EC" id="5.2.1.8"/>
    </reaction>
</comment>
<sequence length="242" mass="27830">MLSRAIFLLAILFLISCKESGDQSAVTEQDTQEEKVAPKTKEELLLEKTYRVQLSQYGDTLLPYIPQDSVPLFFARYGNNHPETKVRLKTKYGNIDFKLYEDTPLYRASFIFLVKNDYFDLTEIYRVVPEFVVQAGNSDEPLASMKRASSGNYKLPPRYNPERKHVRGTLSLAKQYEDNDEDWHNPFDFFVTLSPSPHLDGAHTIFGEVIAGMDVADRISQLERDSTDWPNEAVFITMEVLE</sequence>
<accession>A0A1W6MI12</accession>
<dbReference type="InterPro" id="IPR002130">
    <property type="entry name" value="Cyclophilin-type_PPIase_dom"/>
</dbReference>
<dbReference type="Gene3D" id="2.40.100.10">
    <property type="entry name" value="Cyclophilin-like"/>
    <property type="match status" value="1"/>
</dbReference>
<dbReference type="STRING" id="331648.BST97_03980"/>
<keyword evidence="1 3" id="KW-0697">Rotamase</keyword>
<dbReference type="AlphaFoldDB" id="A0A1W6MI12"/>
<dbReference type="InterPro" id="IPR029000">
    <property type="entry name" value="Cyclophilin-like_dom_sf"/>
</dbReference>
<comment type="similarity">
    <text evidence="3">Belongs to the cyclophilin-type PPIase family.</text>
</comment>
<name>A0A1W6MI12_9FLAO</name>
<organism evidence="5 6">
    <name type="scientific">Nonlabens spongiae</name>
    <dbReference type="NCBI Taxonomy" id="331648"/>
    <lineage>
        <taxon>Bacteria</taxon>
        <taxon>Pseudomonadati</taxon>
        <taxon>Bacteroidota</taxon>
        <taxon>Flavobacteriia</taxon>
        <taxon>Flavobacteriales</taxon>
        <taxon>Flavobacteriaceae</taxon>
        <taxon>Nonlabens</taxon>
    </lineage>
</organism>
<feature type="domain" description="PPIase cyclophilin-type" evidence="4">
    <location>
        <begin position="93"/>
        <end position="237"/>
    </location>
</feature>
<dbReference type="RefSeq" id="WP_085766014.1">
    <property type="nucleotide sequence ID" value="NZ_CP019344.1"/>
</dbReference>
<dbReference type="InterPro" id="IPR044666">
    <property type="entry name" value="Cyclophilin_A-like"/>
</dbReference>
<dbReference type="OrthoDB" id="9807797at2"/>
<dbReference type="PANTHER" id="PTHR45625">
    <property type="entry name" value="PEPTIDYL-PROLYL CIS-TRANS ISOMERASE-RELATED"/>
    <property type="match status" value="1"/>
</dbReference>
<keyword evidence="2 3" id="KW-0413">Isomerase</keyword>
<reference evidence="5 6" key="1">
    <citation type="submission" date="2016-11" db="EMBL/GenBank/DDBJ databases">
        <title>Trade-off between light-utilization and light-protection in marine flavobacteria.</title>
        <authorList>
            <person name="Kumagai Y."/>
        </authorList>
    </citation>
    <scope>NUCLEOTIDE SEQUENCE [LARGE SCALE GENOMIC DNA]</scope>
    <source>
        <strain evidence="5 6">JCM 13191</strain>
    </source>
</reference>
<evidence type="ECO:0000313" key="5">
    <source>
        <dbReference type="EMBL" id="ARN77207.1"/>
    </source>
</evidence>
<evidence type="ECO:0000256" key="2">
    <source>
        <dbReference type="ARBA" id="ARBA00023235"/>
    </source>
</evidence>
<dbReference type="CDD" id="cd00317">
    <property type="entry name" value="cyclophilin"/>
    <property type="match status" value="1"/>
</dbReference>